<proteinExistence type="predicted"/>
<protein>
    <submittedName>
        <fullName evidence="2">Uncharacterized protein</fullName>
    </submittedName>
</protein>
<sequence length="528" mass="58756">MAGLHINSLPEEILLNILELLDSPAPSQLNSRKEPSLQITSSTHQDYKNISKVSKRWRRVTLPLLFKHSRLIISNMILKSSSTEANSSQQPSSGGAEETSSEVDETPLHGQYPSIEQEDRTIHANDGVSTAVEAYLTFLHTHNLTSSIQTFALLIHSSNTRPTDNIAPGGDSSRGRYPHLSRSFASAYVTSALFWRRIFHSINPIRVIVTASPLHLACLTNCAIDLFGDWAFSDMEYHILELGVSDAVTGASASSPSGLDMHHDTSMREEDYIPTTYPGIASSSSSPPSSLLYLKPWDEIHLNEGSFLRAYATYEFFERGPPSLIASIKSCLLSLPPPPSSSSSSSDHSHQPRRSSSVKKFVYTAILPFATHTDLFRGLLPHVEELDVKLAPDCDSGILNDKNRVGKAQLEGMVSSLPISHSSFPTSQIISNIDRLTQVYYPDCWQEFFSSYRVISNPFRSPSILRQSTSGNSGPTIKLQKFICRDYQNPALAEDLDELFTWLCMPCWAEMQRGVFQRQVVVEEYPWA</sequence>
<dbReference type="Proteomes" id="UP000016931">
    <property type="component" value="Unassembled WGS sequence"/>
</dbReference>
<keyword evidence="3" id="KW-1185">Reference proteome</keyword>
<dbReference type="RefSeq" id="XP_016764398.1">
    <property type="nucleotide sequence ID" value="XM_016902269.1"/>
</dbReference>
<dbReference type="eggNOG" id="ENOG502STPP">
    <property type="taxonomic scope" value="Eukaryota"/>
</dbReference>
<evidence type="ECO:0000313" key="2">
    <source>
        <dbReference type="EMBL" id="EMF16277.1"/>
    </source>
</evidence>
<gene>
    <name evidence="2" type="ORF">SEPMUDRAFT_129251</name>
</gene>
<dbReference type="AlphaFoldDB" id="N1QJ12"/>
<dbReference type="OMA" id="MERNTAY"/>
<evidence type="ECO:0000256" key="1">
    <source>
        <dbReference type="SAM" id="MobiDB-lite"/>
    </source>
</evidence>
<organism evidence="2 3">
    <name type="scientific">Sphaerulina musiva (strain SO2202)</name>
    <name type="common">Poplar stem canker fungus</name>
    <name type="synonym">Septoria musiva</name>
    <dbReference type="NCBI Taxonomy" id="692275"/>
    <lineage>
        <taxon>Eukaryota</taxon>
        <taxon>Fungi</taxon>
        <taxon>Dikarya</taxon>
        <taxon>Ascomycota</taxon>
        <taxon>Pezizomycotina</taxon>
        <taxon>Dothideomycetes</taxon>
        <taxon>Dothideomycetidae</taxon>
        <taxon>Mycosphaerellales</taxon>
        <taxon>Mycosphaerellaceae</taxon>
        <taxon>Sphaerulina</taxon>
    </lineage>
</organism>
<dbReference type="HOGENOM" id="CLU_029371_1_1_1"/>
<reference evidence="2 3" key="1">
    <citation type="journal article" date="2012" name="PLoS Pathog.">
        <title>Diverse lifestyles and strategies of plant pathogenesis encoded in the genomes of eighteen Dothideomycetes fungi.</title>
        <authorList>
            <person name="Ohm R.A."/>
            <person name="Feau N."/>
            <person name="Henrissat B."/>
            <person name="Schoch C.L."/>
            <person name="Horwitz B.A."/>
            <person name="Barry K.W."/>
            <person name="Condon B.J."/>
            <person name="Copeland A.C."/>
            <person name="Dhillon B."/>
            <person name="Glaser F."/>
            <person name="Hesse C.N."/>
            <person name="Kosti I."/>
            <person name="LaButti K."/>
            <person name="Lindquist E.A."/>
            <person name="Lucas S."/>
            <person name="Salamov A.A."/>
            <person name="Bradshaw R.E."/>
            <person name="Ciuffetti L."/>
            <person name="Hamelin R.C."/>
            <person name="Kema G.H.J."/>
            <person name="Lawrence C."/>
            <person name="Scott J.A."/>
            <person name="Spatafora J.W."/>
            <person name="Turgeon B.G."/>
            <person name="de Wit P.J.G.M."/>
            <person name="Zhong S."/>
            <person name="Goodwin S.B."/>
            <person name="Grigoriev I.V."/>
        </authorList>
    </citation>
    <scope>NUCLEOTIDE SEQUENCE [LARGE SCALE GENOMIC DNA]</scope>
    <source>
        <strain evidence="2 3">SO2202</strain>
    </source>
</reference>
<feature type="region of interest" description="Disordered" evidence="1">
    <location>
        <begin position="82"/>
        <end position="119"/>
    </location>
</feature>
<feature type="compositionally biased region" description="Polar residues" evidence="1">
    <location>
        <begin position="82"/>
        <end position="93"/>
    </location>
</feature>
<evidence type="ECO:0000313" key="3">
    <source>
        <dbReference type="Proteomes" id="UP000016931"/>
    </source>
</evidence>
<dbReference type="Gene3D" id="1.20.1280.50">
    <property type="match status" value="1"/>
</dbReference>
<dbReference type="STRING" id="692275.N1QJ12"/>
<name>N1QJ12_SPHMS</name>
<dbReference type="OrthoDB" id="5296720at2759"/>
<dbReference type="GeneID" id="27899406"/>
<dbReference type="EMBL" id="KB456260">
    <property type="protein sequence ID" value="EMF16277.1"/>
    <property type="molecule type" value="Genomic_DNA"/>
</dbReference>
<accession>N1QJ12</accession>